<dbReference type="Proteomes" id="UP000030004">
    <property type="component" value="Unassembled WGS sequence"/>
</dbReference>
<protein>
    <submittedName>
        <fullName evidence="1">Thiol-disulfide oxidoreductase</fullName>
    </submittedName>
</protein>
<gene>
    <name evidence="1" type="ORF">ATO9_12010</name>
</gene>
<organism evidence="1 2">
    <name type="scientific">Pseudooceanicola atlanticus</name>
    <dbReference type="NCBI Taxonomy" id="1461694"/>
    <lineage>
        <taxon>Bacteria</taxon>
        <taxon>Pseudomonadati</taxon>
        <taxon>Pseudomonadota</taxon>
        <taxon>Alphaproteobacteria</taxon>
        <taxon>Rhodobacterales</taxon>
        <taxon>Paracoccaceae</taxon>
        <taxon>Pseudooceanicola</taxon>
    </lineage>
</organism>
<dbReference type="Pfam" id="PF04134">
    <property type="entry name" value="DCC1-like"/>
    <property type="match status" value="1"/>
</dbReference>
<dbReference type="InterPro" id="IPR052927">
    <property type="entry name" value="DCC_oxidoreductase"/>
</dbReference>
<keyword evidence="2" id="KW-1185">Reference proteome</keyword>
<accession>A0A0A0EBV1</accession>
<dbReference type="eggNOG" id="COG3011">
    <property type="taxonomic scope" value="Bacteria"/>
</dbReference>
<sequence>MIVFDGECVLCSGFFRFVLRHDRRAHFHFVIAQSELGTQMFHDLGLPTDDYQTNLVVTGDDVHGGIDSFAAVMAKLPRPWPMLSVARVLPEAVKSPLYGLIARNRYAIFGRAETCLIPSPDITARFIDGGIACPTPLAS</sequence>
<reference evidence="1 2" key="1">
    <citation type="journal article" date="2015" name="Antonie Van Leeuwenhoek">
        <title>Pseudooceanicola atlanticus gen. nov. sp. nov., isolated from surface seawater of the Atlantic Ocean and reclassification of Oceanicola batsensis, Oceanicola marinus, Oceanicola nitratireducens, Oceanicola nanhaiensis, Oceanicola antarcticus and Oceanicola flagellatus, as Pseudooceanicola batsensis comb. nov., Pseudooceanicola marinus comb. nov., Pseudooceanicola nitratireducens comb. nov., Pseudooceanicola nanhaiensis comb. nov., Pseudooceanicola antarcticus comb. nov., and Pseudooceanicola flagellatus comb. nov.</title>
        <authorList>
            <person name="Lai Q."/>
            <person name="Li G."/>
            <person name="Liu X."/>
            <person name="Du Y."/>
            <person name="Sun F."/>
            <person name="Shao Z."/>
        </authorList>
    </citation>
    <scope>NUCLEOTIDE SEQUENCE [LARGE SCALE GENOMIC DNA]</scope>
    <source>
        <strain evidence="1 2">22II-s11g</strain>
    </source>
</reference>
<dbReference type="GO" id="GO:0015035">
    <property type="term" value="F:protein-disulfide reductase activity"/>
    <property type="evidence" value="ECO:0007669"/>
    <property type="project" value="InterPro"/>
</dbReference>
<dbReference type="PANTHER" id="PTHR33639">
    <property type="entry name" value="THIOL-DISULFIDE OXIDOREDUCTASE DCC"/>
    <property type="match status" value="1"/>
</dbReference>
<comment type="caution">
    <text evidence="1">The sequence shown here is derived from an EMBL/GenBank/DDBJ whole genome shotgun (WGS) entry which is preliminary data.</text>
</comment>
<dbReference type="PANTHER" id="PTHR33639:SF2">
    <property type="entry name" value="DUF393 DOMAIN-CONTAINING PROTEIN"/>
    <property type="match status" value="1"/>
</dbReference>
<dbReference type="InterPro" id="IPR007263">
    <property type="entry name" value="DCC1-like"/>
</dbReference>
<dbReference type="EMBL" id="AQQX01000004">
    <property type="protein sequence ID" value="KGM48366.1"/>
    <property type="molecule type" value="Genomic_DNA"/>
</dbReference>
<dbReference type="STRING" id="1461694.ATO9_12010"/>
<proteinExistence type="predicted"/>
<dbReference type="AlphaFoldDB" id="A0A0A0EBV1"/>
<evidence type="ECO:0000313" key="2">
    <source>
        <dbReference type="Proteomes" id="UP000030004"/>
    </source>
</evidence>
<evidence type="ECO:0000313" key="1">
    <source>
        <dbReference type="EMBL" id="KGM48366.1"/>
    </source>
</evidence>
<name>A0A0A0EBV1_9RHOB</name>